<dbReference type="Proteomes" id="UP000784294">
    <property type="component" value="Unassembled WGS sequence"/>
</dbReference>
<keyword evidence="2" id="KW-1185">Reference proteome</keyword>
<dbReference type="AlphaFoldDB" id="A0A3S5CHQ4"/>
<sequence length="44" mass="5049">MKELLSILADIFGGAMEHIDYSMSQLLERYRIVKLYADPVSALF</sequence>
<protein>
    <submittedName>
        <fullName evidence="1">Uncharacterized protein</fullName>
    </submittedName>
</protein>
<organism evidence="1 2">
    <name type="scientific">Protopolystoma xenopodis</name>
    <dbReference type="NCBI Taxonomy" id="117903"/>
    <lineage>
        <taxon>Eukaryota</taxon>
        <taxon>Metazoa</taxon>
        <taxon>Spiralia</taxon>
        <taxon>Lophotrochozoa</taxon>
        <taxon>Platyhelminthes</taxon>
        <taxon>Monogenea</taxon>
        <taxon>Polyopisthocotylea</taxon>
        <taxon>Polystomatidea</taxon>
        <taxon>Polystomatidae</taxon>
        <taxon>Protopolystoma</taxon>
    </lineage>
</organism>
<proteinExistence type="predicted"/>
<reference evidence="1" key="1">
    <citation type="submission" date="2018-11" db="EMBL/GenBank/DDBJ databases">
        <authorList>
            <consortium name="Pathogen Informatics"/>
        </authorList>
    </citation>
    <scope>NUCLEOTIDE SEQUENCE</scope>
</reference>
<gene>
    <name evidence="1" type="ORF">PXEA_LOCUS15764</name>
</gene>
<dbReference type="EMBL" id="CAAALY010055770">
    <property type="protein sequence ID" value="VEL22324.1"/>
    <property type="molecule type" value="Genomic_DNA"/>
</dbReference>
<name>A0A3S5CHQ4_9PLAT</name>
<comment type="caution">
    <text evidence="1">The sequence shown here is derived from an EMBL/GenBank/DDBJ whole genome shotgun (WGS) entry which is preliminary data.</text>
</comment>
<accession>A0A3S5CHQ4</accession>
<evidence type="ECO:0000313" key="2">
    <source>
        <dbReference type="Proteomes" id="UP000784294"/>
    </source>
</evidence>
<evidence type="ECO:0000313" key="1">
    <source>
        <dbReference type="EMBL" id="VEL22324.1"/>
    </source>
</evidence>